<gene>
    <name evidence="1" type="ORF">PORY_001604</name>
</gene>
<name>A0ACB7CB28_9ASCO</name>
<proteinExistence type="predicted"/>
<sequence length="500" mass="58793">MLTCHYDVLGIDQSASFDDIKRAYKRLALIFHPDKNNSSKESTEKFAQIQAAYEILSDEVERKWYDEHREQILWAGHKTSSNEKFVPVTSVEELMVFFDPNIFKKMDDSNKGFYTRIRELFERLASEELAFAKQPNTNMKKMPSFGNSKSPYEPDVKEFYKKWSYFSTEKSFSWVDQYKYSNSERKAKRVMEKENNRLRKIAIKEFNDTVKSLVSFIKKRDVRVKFEKISEADRQACLLASSKAQAEKDRATFQASLGVYDEQEWAKIETKIEDNYEEESEDEEIFECVACKKIFKSERQYIVHEKSKKHIKSVNILKNILRKEFSEQYAENSYETFELFNNVDEHFIEEKNIENYQEKNSDILKKTPASQEDCTVINNCTSSQHPSDKSDLYDTKIDSENSAFLTLTQDHDSSEDCIDFLSDALNRDLLGKKNKNDTAIKNKCSKNSKKKKEKKTKDTNINNNTTCMFCLEKFPSRNKLFDHFRYSGHAQPLSQLKRKK</sequence>
<dbReference type="Proteomes" id="UP000768646">
    <property type="component" value="Unassembled WGS sequence"/>
</dbReference>
<accession>A0ACB7CB28</accession>
<keyword evidence="2" id="KW-1185">Reference proteome</keyword>
<reference evidence="1 2" key="1">
    <citation type="journal article" date="2021" name="Commun. Biol.">
        <title>Genomic insights into the host specific adaptation of the Pneumocystis genus.</title>
        <authorList>
            <person name="Cisse O.H."/>
            <person name="Ma L."/>
            <person name="Dekker J.P."/>
            <person name="Khil P.P."/>
            <person name="Youn J.-H."/>
            <person name="Brenchley J.M."/>
            <person name="Blair R."/>
            <person name="Pahar B."/>
            <person name="Chabe M."/>
            <person name="Van Rompay K.K.A."/>
            <person name="Keesler R."/>
            <person name="Sukura A."/>
            <person name="Hirsch V."/>
            <person name="Kutty G."/>
            <person name="Liu Y."/>
            <person name="Peng L."/>
            <person name="Chen J."/>
            <person name="Song J."/>
            <person name="Weissenbacher-Lang C."/>
            <person name="Xu J."/>
            <person name="Upham N.S."/>
            <person name="Stajich J.E."/>
            <person name="Cuomo C.A."/>
            <person name="Cushion M.T."/>
            <person name="Kovacs J.A."/>
        </authorList>
    </citation>
    <scope>NUCLEOTIDE SEQUENCE [LARGE SCALE GENOMIC DNA]</scope>
    <source>
        <strain evidence="1 2">RABM</strain>
    </source>
</reference>
<comment type="caution">
    <text evidence="1">The sequence shown here is derived from an EMBL/GenBank/DDBJ whole genome shotgun (WGS) entry which is preliminary data.</text>
</comment>
<evidence type="ECO:0000313" key="1">
    <source>
        <dbReference type="EMBL" id="KAG4304929.1"/>
    </source>
</evidence>
<evidence type="ECO:0000313" key="2">
    <source>
        <dbReference type="Proteomes" id="UP000768646"/>
    </source>
</evidence>
<protein>
    <submittedName>
        <fullName evidence="1">Uncharacterized protein</fullName>
    </submittedName>
</protein>
<organism evidence="1 2">
    <name type="scientific">Pneumocystis oryctolagi</name>
    <dbReference type="NCBI Taxonomy" id="42067"/>
    <lineage>
        <taxon>Eukaryota</taxon>
        <taxon>Fungi</taxon>
        <taxon>Dikarya</taxon>
        <taxon>Ascomycota</taxon>
        <taxon>Taphrinomycotina</taxon>
        <taxon>Pneumocystomycetes</taxon>
        <taxon>Pneumocystaceae</taxon>
        <taxon>Pneumocystis</taxon>
    </lineage>
</organism>
<dbReference type="EMBL" id="JABTEG010000005">
    <property type="protein sequence ID" value="KAG4304929.1"/>
    <property type="molecule type" value="Genomic_DNA"/>
</dbReference>